<dbReference type="InterPro" id="IPR001965">
    <property type="entry name" value="Znf_PHD"/>
</dbReference>
<keyword evidence="2" id="KW-0479">Metal-binding</keyword>
<evidence type="ECO:0000259" key="10">
    <source>
        <dbReference type="PROSITE" id="PS51805"/>
    </source>
</evidence>
<dbReference type="Gene3D" id="3.30.40.10">
    <property type="entry name" value="Zinc/RING finger domain, C3HC4 (zinc finger)"/>
    <property type="match status" value="1"/>
</dbReference>
<proteinExistence type="predicted"/>
<comment type="caution">
    <text evidence="11">The sequence shown here is derived from an EMBL/GenBank/DDBJ whole genome shotgun (WGS) entry which is preliminary data.</text>
</comment>
<feature type="region of interest" description="Disordered" evidence="9">
    <location>
        <begin position="1"/>
        <end position="42"/>
    </location>
</feature>
<dbReference type="PANTHER" id="PTHR45888">
    <property type="entry name" value="HL01030P-RELATED"/>
    <property type="match status" value="1"/>
</dbReference>
<keyword evidence="6" id="KW-0805">Transcription regulation</keyword>
<dbReference type="GO" id="GO:0045944">
    <property type="term" value="P:positive regulation of transcription by RNA polymerase II"/>
    <property type="evidence" value="ECO:0007669"/>
    <property type="project" value="TreeGrafter"/>
</dbReference>
<dbReference type="AlphaFoldDB" id="A0AAD7SJU1"/>
<accession>A0AAD7SJU1</accession>
<keyword evidence="3" id="KW-0677">Repeat</keyword>
<dbReference type="InterPro" id="IPR034732">
    <property type="entry name" value="EPHD"/>
</dbReference>
<evidence type="ECO:0000256" key="8">
    <source>
        <dbReference type="ARBA" id="ARBA00023242"/>
    </source>
</evidence>
<evidence type="ECO:0000256" key="6">
    <source>
        <dbReference type="ARBA" id="ARBA00023015"/>
    </source>
</evidence>
<sequence length="214" mass="23090">MDQQKSNCEENDSGRAADGTPPELAAPPKGEAKPPETPMETSSAPVRVCALCNCGERSLHGQRELHQFLPSPSWAPPENCTSDSAPPGGTSDDLSSIGFPDLTPPAYLYDNTGHCWVHHWCAVWSEGVRITDAQELEGMDKAVISGIHQRCEYCKRLGATIRCRAEGCSKFYHFPCSAASGSFQSLKQLALLCPEHIDKAVEIAGEVALCTVCD</sequence>
<feature type="domain" description="PHD-type" evidence="10">
    <location>
        <begin position="93"/>
        <end position="197"/>
    </location>
</feature>
<evidence type="ECO:0000256" key="2">
    <source>
        <dbReference type="ARBA" id="ARBA00022723"/>
    </source>
</evidence>
<reference evidence="11" key="1">
    <citation type="journal article" date="2023" name="Science">
        <title>Genome structures resolve the early diversification of teleost fishes.</title>
        <authorList>
            <person name="Parey E."/>
            <person name="Louis A."/>
            <person name="Montfort J."/>
            <person name="Bouchez O."/>
            <person name="Roques C."/>
            <person name="Iampietro C."/>
            <person name="Lluch J."/>
            <person name="Castinel A."/>
            <person name="Donnadieu C."/>
            <person name="Desvignes T."/>
            <person name="Floi Bucao C."/>
            <person name="Jouanno E."/>
            <person name="Wen M."/>
            <person name="Mejri S."/>
            <person name="Dirks R."/>
            <person name="Jansen H."/>
            <person name="Henkel C."/>
            <person name="Chen W.J."/>
            <person name="Zahm M."/>
            <person name="Cabau C."/>
            <person name="Klopp C."/>
            <person name="Thompson A.W."/>
            <person name="Robinson-Rechavi M."/>
            <person name="Braasch I."/>
            <person name="Lecointre G."/>
            <person name="Bobe J."/>
            <person name="Postlethwait J.H."/>
            <person name="Berthelot C."/>
            <person name="Roest Crollius H."/>
            <person name="Guiguen Y."/>
        </authorList>
    </citation>
    <scope>NUCLEOTIDE SEQUENCE</scope>
    <source>
        <strain evidence="11">NC1722</strain>
    </source>
</reference>
<name>A0AAD7SJU1_9TELE</name>
<dbReference type="PANTHER" id="PTHR45888:SF2">
    <property type="entry name" value="HISTONE-LYSINE N-METHYLTRANSFERASE 2D"/>
    <property type="match status" value="1"/>
</dbReference>
<protein>
    <recommendedName>
        <fullName evidence="10">PHD-type domain-containing protein</fullName>
    </recommendedName>
</protein>
<evidence type="ECO:0000256" key="9">
    <source>
        <dbReference type="SAM" id="MobiDB-lite"/>
    </source>
</evidence>
<feature type="region of interest" description="Disordered" evidence="9">
    <location>
        <begin position="68"/>
        <end position="96"/>
    </location>
</feature>
<dbReference type="SMART" id="SM00249">
    <property type="entry name" value="PHD"/>
    <property type="match status" value="1"/>
</dbReference>
<keyword evidence="12" id="KW-1185">Reference proteome</keyword>
<evidence type="ECO:0000256" key="1">
    <source>
        <dbReference type="ARBA" id="ARBA00004123"/>
    </source>
</evidence>
<comment type="subcellular location">
    <subcellularLocation>
        <location evidence="1">Nucleus</location>
    </subcellularLocation>
</comment>
<evidence type="ECO:0000256" key="3">
    <source>
        <dbReference type="ARBA" id="ARBA00022737"/>
    </source>
</evidence>
<keyword evidence="7" id="KW-0804">Transcription</keyword>
<feature type="non-terminal residue" evidence="11">
    <location>
        <position position="1"/>
    </location>
</feature>
<dbReference type="FunFam" id="3.30.40.10:FF:000080">
    <property type="entry name" value="Histone-lysine N-methyltransferase 2C"/>
    <property type="match status" value="1"/>
</dbReference>
<gene>
    <name evidence="11" type="ORF">AAFF_G00343170</name>
</gene>
<dbReference type="Proteomes" id="UP001221898">
    <property type="component" value="Unassembled WGS sequence"/>
</dbReference>
<dbReference type="InterPro" id="IPR013083">
    <property type="entry name" value="Znf_RING/FYVE/PHD"/>
</dbReference>
<keyword evidence="4" id="KW-0863">Zinc-finger</keyword>
<keyword evidence="5" id="KW-0862">Zinc</keyword>
<dbReference type="Pfam" id="PF13771">
    <property type="entry name" value="zf-HC5HC2H"/>
    <property type="match status" value="1"/>
</dbReference>
<evidence type="ECO:0000313" key="11">
    <source>
        <dbReference type="EMBL" id="KAJ8403967.1"/>
    </source>
</evidence>
<evidence type="ECO:0000256" key="4">
    <source>
        <dbReference type="ARBA" id="ARBA00022771"/>
    </source>
</evidence>
<dbReference type="PROSITE" id="PS51805">
    <property type="entry name" value="EPHD"/>
    <property type="match status" value="1"/>
</dbReference>
<evidence type="ECO:0000313" key="12">
    <source>
        <dbReference type="Proteomes" id="UP001221898"/>
    </source>
</evidence>
<keyword evidence="8" id="KW-0539">Nucleus</keyword>
<evidence type="ECO:0000256" key="5">
    <source>
        <dbReference type="ARBA" id="ARBA00022833"/>
    </source>
</evidence>
<dbReference type="GO" id="GO:0042800">
    <property type="term" value="F:histone H3K4 methyltransferase activity"/>
    <property type="evidence" value="ECO:0007669"/>
    <property type="project" value="TreeGrafter"/>
</dbReference>
<dbReference type="GO" id="GO:0003713">
    <property type="term" value="F:transcription coactivator activity"/>
    <property type="evidence" value="ECO:0007669"/>
    <property type="project" value="TreeGrafter"/>
</dbReference>
<dbReference type="GO" id="GO:0044666">
    <property type="term" value="C:MLL3/4 complex"/>
    <property type="evidence" value="ECO:0007669"/>
    <property type="project" value="TreeGrafter"/>
</dbReference>
<dbReference type="EMBL" id="JAINUG010000055">
    <property type="protein sequence ID" value="KAJ8403967.1"/>
    <property type="molecule type" value="Genomic_DNA"/>
</dbReference>
<dbReference type="GO" id="GO:0008270">
    <property type="term" value="F:zinc ion binding"/>
    <property type="evidence" value="ECO:0007669"/>
    <property type="project" value="UniProtKB-KW"/>
</dbReference>
<evidence type="ECO:0000256" key="7">
    <source>
        <dbReference type="ARBA" id="ARBA00023163"/>
    </source>
</evidence>
<organism evidence="11 12">
    <name type="scientific">Aldrovandia affinis</name>
    <dbReference type="NCBI Taxonomy" id="143900"/>
    <lineage>
        <taxon>Eukaryota</taxon>
        <taxon>Metazoa</taxon>
        <taxon>Chordata</taxon>
        <taxon>Craniata</taxon>
        <taxon>Vertebrata</taxon>
        <taxon>Euteleostomi</taxon>
        <taxon>Actinopterygii</taxon>
        <taxon>Neopterygii</taxon>
        <taxon>Teleostei</taxon>
        <taxon>Notacanthiformes</taxon>
        <taxon>Halosauridae</taxon>
        <taxon>Aldrovandia</taxon>
    </lineage>
</organism>